<evidence type="ECO:0000256" key="6">
    <source>
        <dbReference type="SAM" id="MobiDB-lite"/>
    </source>
</evidence>
<dbReference type="GO" id="GO:0045927">
    <property type="term" value="P:positive regulation of growth"/>
    <property type="evidence" value="ECO:0007669"/>
    <property type="project" value="UniProtKB-ARBA"/>
</dbReference>
<dbReference type="GO" id="GO:0045836">
    <property type="term" value="P:positive regulation of meiotic nuclear division"/>
    <property type="evidence" value="ECO:0007669"/>
    <property type="project" value="UniProtKB-ARBA"/>
</dbReference>
<accession>A0A8S9HQE5</accession>
<evidence type="ECO:0000256" key="5">
    <source>
        <dbReference type="PROSITE-ProRule" id="PRU00176"/>
    </source>
</evidence>
<feature type="region of interest" description="Disordered" evidence="6">
    <location>
        <begin position="710"/>
        <end position="729"/>
    </location>
</feature>
<keyword evidence="2 5" id="KW-0694">RNA-binding</keyword>
<reference evidence="8" key="1">
    <citation type="submission" date="2019-12" db="EMBL/GenBank/DDBJ databases">
        <title>Genome sequencing and annotation of Brassica cretica.</title>
        <authorList>
            <person name="Studholme D.J."/>
            <person name="Sarris P.F."/>
        </authorList>
    </citation>
    <scope>NUCLEOTIDE SEQUENCE</scope>
    <source>
        <strain evidence="8">PFS-001/15</strain>
        <tissue evidence="8">Leaf</tissue>
    </source>
</reference>
<dbReference type="SMART" id="SM00360">
    <property type="entry name" value="RRM"/>
    <property type="match status" value="2"/>
</dbReference>
<dbReference type="InterPro" id="IPR035979">
    <property type="entry name" value="RBD_domain_sf"/>
</dbReference>
<proteinExistence type="predicted"/>
<feature type="region of interest" description="Disordered" evidence="6">
    <location>
        <begin position="895"/>
        <end position="915"/>
    </location>
</feature>
<dbReference type="Gene3D" id="3.30.70.330">
    <property type="match status" value="2"/>
</dbReference>
<feature type="region of interest" description="Disordered" evidence="6">
    <location>
        <begin position="778"/>
        <end position="837"/>
    </location>
</feature>
<keyword evidence="3" id="KW-0469">Meiosis</keyword>
<feature type="non-terminal residue" evidence="8">
    <location>
        <position position="1"/>
    </location>
</feature>
<dbReference type="Proteomes" id="UP000712281">
    <property type="component" value="Unassembled WGS sequence"/>
</dbReference>
<feature type="domain" description="RRM" evidence="7">
    <location>
        <begin position="165"/>
        <end position="238"/>
    </location>
</feature>
<evidence type="ECO:0000256" key="3">
    <source>
        <dbReference type="ARBA" id="ARBA00023254"/>
    </source>
</evidence>
<comment type="function">
    <text evidence="4">Probable RNA-binding protein that plays a role in meiosis and vegetative growth.</text>
</comment>
<organism evidence="8 9">
    <name type="scientific">Brassica cretica</name>
    <name type="common">Mustard</name>
    <dbReference type="NCBI Taxonomy" id="69181"/>
    <lineage>
        <taxon>Eukaryota</taxon>
        <taxon>Viridiplantae</taxon>
        <taxon>Streptophyta</taxon>
        <taxon>Embryophyta</taxon>
        <taxon>Tracheophyta</taxon>
        <taxon>Spermatophyta</taxon>
        <taxon>Magnoliopsida</taxon>
        <taxon>eudicotyledons</taxon>
        <taxon>Gunneridae</taxon>
        <taxon>Pentapetalae</taxon>
        <taxon>rosids</taxon>
        <taxon>malvids</taxon>
        <taxon>Brassicales</taxon>
        <taxon>Brassicaceae</taxon>
        <taxon>Brassiceae</taxon>
        <taxon>Brassica</taxon>
    </lineage>
</organism>
<feature type="region of interest" description="Disordered" evidence="6">
    <location>
        <begin position="547"/>
        <end position="566"/>
    </location>
</feature>
<dbReference type="InterPro" id="IPR012677">
    <property type="entry name" value="Nucleotide-bd_a/b_plait_sf"/>
</dbReference>
<evidence type="ECO:0000256" key="2">
    <source>
        <dbReference type="ARBA" id="ARBA00022884"/>
    </source>
</evidence>
<feature type="compositionally biased region" description="Low complexity" evidence="6">
    <location>
        <begin position="472"/>
        <end position="484"/>
    </location>
</feature>
<comment type="caution">
    <text evidence="8">The sequence shown here is derived from an EMBL/GenBank/DDBJ whole genome shotgun (WGS) entry which is preliminary data.</text>
</comment>
<evidence type="ECO:0000313" key="8">
    <source>
        <dbReference type="EMBL" id="KAF2559360.1"/>
    </source>
</evidence>
<dbReference type="PANTHER" id="PTHR46445:SF10">
    <property type="entry name" value="GBF-INTERACTING PROTEIN 1 N-TERMINAL DOMAIN-CONTAINING PROTEIN"/>
    <property type="match status" value="1"/>
</dbReference>
<evidence type="ECO:0000313" key="9">
    <source>
        <dbReference type="Proteomes" id="UP000712281"/>
    </source>
</evidence>
<feature type="domain" description="RRM" evidence="7">
    <location>
        <begin position="250"/>
        <end position="323"/>
    </location>
</feature>
<dbReference type="InterPro" id="IPR000504">
    <property type="entry name" value="RRM_dom"/>
</dbReference>
<dbReference type="GO" id="GO:0051321">
    <property type="term" value="P:meiotic cell cycle"/>
    <property type="evidence" value="ECO:0007669"/>
    <property type="project" value="UniProtKB-KW"/>
</dbReference>
<dbReference type="InterPro" id="IPR034453">
    <property type="entry name" value="MEI2-like_RRM1"/>
</dbReference>
<dbReference type="PROSITE" id="PS50102">
    <property type="entry name" value="RRM"/>
    <property type="match status" value="2"/>
</dbReference>
<evidence type="ECO:0000259" key="7">
    <source>
        <dbReference type="PROSITE" id="PS50102"/>
    </source>
</evidence>
<sequence length="915" mass="99800">MDIPQDVAGAWGIPSGMGRHRHLPSDATLFSASLPVLPHGKLQSSDSRDGFPFIDDAAASRPIRESVDDIESHSIGNMLPDEDDLLTGMMDDLDLTELPPDSADDYDLFGSGGGMELDADFRDGLSMNCGPPRLSISSAVPQFNVQNGAAGTVAGEHPYGEHPSRTLFVRNINSNVEDSELKTLFEQYGDIRTLYTTCKHRGFVMISYYDIRAARMAMRSLQNKPLRRRKLDIHFSIPKDNPSEKDMNQGTLVVFNLDPSITNDDLHGIFGAHGEIKEIRETPHKRHHKFVEFYDVRAAEAALKALNRCEIAGKRIKVEPSRPGGARRSLMLQLNQELENDDLHYLPLLGSPMANSPPSNWLQMNSPVEGSPLQSVLSRSPVFGVSPTRNSHLSGLASALNSQGPSSKLAPIGRSPVASNVFQQSSHLFQEPKPDNKYTGNLSPSGPLISNGGGIETLSGSEFLWGSPNTRSEPSNSSVWSTSSTGVPFSSARVDRSVPFLHQTQNRSHHPHHHHHLHVGSAPSNVPLEKHFGFFPESSKDTMFMNSSGMGGGLNDEDEVSSGSDDLQQLTVDSHDQAASHEEDRRAVVIPNHLLIHTEECSQLSFGSFGAFGSKSLSNNAEETPDVAQQIEHSDARNTEFYGDEHLESTVNGNMGHAAAAGSYDDSLESRQENPETVQEHQYTYAQSQTHAQNQTQNPETVQEHQYAFAQSEPGYSKQQQQQLNTAYDASQTHAQNLASLSNVMQGYTHSVPNSLLGQTAQNARELDFQYSPFAQSMQSRNNNNASSLGGQSISMPEALRGSGVPATQPTQQNLPGANIATGPALPQQQLPMHPYSQPTMPLAHFANMISYPMMPQNYPYMPSAFQQAFASNSSYHQQQLAALLPQYKANLSPSNLPQSGTAPASAYGFGNSTS</sequence>
<dbReference type="FunFam" id="3.30.70.330:FF:000101">
    <property type="entry name" value="Protein MEI2-like 1"/>
    <property type="match status" value="1"/>
</dbReference>
<evidence type="ECO:0000256" key="1">
    <source>
        <dbReference type="ARBA" id="ARBA00022737"/>
    </source>
</evidence>
<dbReference type="FunFam" id="3.30.70.330:FF:000063">
    <property type="entry name" value="MEI2-like protein 5 isoform 2"/>
    <property type="match status" value="1"/>
</dbReference>
<feature type="region of interest" description="Disordered" evidence="6">
    <location>
        <begin position="655"/>
        <end position="679"/>
    </location>
</feature>
<dbReference type="Pfam" id="PF00076">
    <property type="entry name" value="RRM_1"/>
    <property type="match status" value="2"/>
</dbReference>
<dbReference type="CDD" id="cd12529">
    <property type="entry name" value="RRM2_MEI2_like"/>
    <property type="match status" value="1"/>
</dbReference>
<dbReference type="SUPFAM" id="SSF54928">
    <property type="entry name" value="RNA-binding domain, RBD"/>
    <property type="match status" value="1"/>
</dbReference>
<protein>
    <recommendedName>
        <fullName evidence="7">RRM domain-containing protein</fullName>
    </recommendedName>
</protein>
<feature type="region of interest" description="Disordered" evidence="6">
    <location>
        <begin position="430"/>
        <end position="488"/>
    </location>
</feature>
<keyword evidence="1" id="KW-0677">Repeat</keyword>
<name>A0A8S9HQE5_BRACR</name>
<evidence type="ECO:0000256" key="4">
    <source>
        <dbReference type="ARBA" id="ARBA00058438"/>
    </source>
</evidence>
<dbReference type="PANTHER" id="PTHR46445">
    <property type="entry name" value="RNA POLYMERASE II DEGRADATION FACTOR-LIKE PROTEIN (DUF1296)"/>
    <property type="match status" value="1"/>
</dbReference>
<dbReference type="EMBL" id="QGKW02001940">
    <property type="protein sequence ID" value="KAF2559360.1"/>
    <property type="molecule type" value="Genomic_DNA"/>
</dbReference>
<dbReference type="GO" id="GO:0003723">
    <property type="term" value="F:RNA binding"/>
    <property type="evidence" value="ECO:0007669"/>
    <property type="project" value="UniProtKB-UniRule"/>
</dbReference>
<feature type="compositionally biased region" description="Polar residues" evidence="6">
    <location>
        <begin position="717"/>
        <end position="729"/>
    </location>
</feature>
<feature type="compositionally biased region" description="Polar residues" evidence="6">
    <location>
        <begin position="778"/>
        <end position="795"/>
    </location>
</feature>
<dbReference type="AlphaFoldDB" id="A0A8S9HQE5"/>
<gene>
    <name evidence="8" type="ORF">F2Q68_00014672</name>
</gene>
<feature type="compositionally biased region" description="Polar residues" evidence="6">
    <location>
        <begin position="806"/>
        <end position="816"/>
    </location>
</feature>
<dbReference type="CDD" id="cd12524">
    <property type="entry name" value="RRM1_MEI2_like"/>
    <property type="match status" value="1"/>
</dbReference>